<sequence length="342" mass="36917">MCYVPSSPFGLVPKMISILSRQFGYSHPYKSKDNSLQTGVHNTLRIKTKSPRIRYPTLTLYYRPFKLILNINPRISLHAIQDSSNSLGSSGCSDPHVHLANPNVFDVASDSIDEDHISIARLMRRHRGAFVASLHCHLLDTSTLTEKAYALTAGFSTPTDDIFVSASASSSTKKVSASFEGVSAPASASTRTKGASAPTEEVYALAGSFIPSLVKPLHCPPFKGQKVITTNVGNGKLPPNVPDISIDGVSFHSEDSDASRIALKILTLSYRLFQGSHVPDIPHNICPPRGVDQDLSAGIRMPNDAVLFPSALATEIMHLLTVESRSFNGVIQSLDSVIHGLT</sequence>
<accession>A0A5A7V9U3</accession>
<evidence type="ECO:0000313" key="4">
    <source>
        <dbReference type="Proteomes" id="UP000321947"/>
    </source>
</evidence>
<dbReference type="Proteomes" id="UP000321947">
    <property type="component" value="Unassembled WGS sequence"/>
</dbReference>
<dbReference type="AlphaFoldDB" id="A0A5A7V9U3"/>
<name>A0A5A7V9U3_CUCMM</name>
<dbReference type="Proteomes" id="UP000321393">
    <property type="component" value="Unassembled WGS sequence"/>
</dbReference>
<evidence type="ECO:0000313" key="2">
    <source>
        <dbReference type="EMBL" id="TYK01179.1"/>
    </source>
</evidence>
<evidence type="ECO:0000313" key="1">
    <source>
        <dbReference type="EMBL" id="KAA0062645.1"/>
    </source>
</evidence>
<reference evidence="3 4" key="1">
    <citation type="submission" date="2019-08" db="EMBL/GenBank/DDBJ databases">
        <title>Draft genome sequences of two oriental melons (Cucumis melo L. var makuwa).</title>
        <authorList>
            <person name="Kwon S.-Y."/>
        </authorList>
    </citation>
    <scope>NUCLEOTIDE SEQUENCE [LARGE SCALE GENOMIC DNA]</scope>
    <source>
        <strain evidence="4">cv. Chang Bougi</strain>
        <strain evidence="3">cv. SW 3</strain>
        <tissue evidence="1">Leaf</tissue>
    </source>
</reference>
<protein>
    <submittedName>
        <fullName evidence="1">Flocculation protein FLO11-like</fullName>
    </submittedName>
</protein>
<gene>
    <name evidence="2" type="ORF">E5676_scaffold2044G00200</name>
    <name evidence="1" type="ORF">E6C27_scaffold79G001620</name>
</gene>
<comment type="caution">
    <text evidence="1">The sequence shown here is derived from an EMBL/GenBank/DDBJ whole genome shotgun (WGS) entry which is preliminary data.</text>
</comment>
<dbReference type="EMBL" id="SSTE01004244">
    <property type="protein sequence ID" value="KAA0062645.1"/>
    <property type="molecule type" value="Genomic_DNA"/>
</dbReference>
<proteinExistence type="predicted"/>
<dbReference type="EMBL" id="SSTD01016295">
    <property type="protein sequence ID" value="TYK01179.1"/>
    <property type="molecule type" value="Genomic_DNA"/>
</dbReference>
<organism evidence="1 3">
    <name type="scientific">Cucumis melo var. makuwa</name>
    <name type="common">Oriental melon</name>
    <dbReference type="NCBI Taxonomy" id="1194695"/>
    <lineage>
        <taxon>Eukaryota</taxon>
        <taxon>Viridiplantae</taxon>
        <taxon>Streptophyta</taxon>
        <taxon>Embryophyta</taxon>
        <taxon>Tracheophyta</taxon>
        <taxon>Spermatophyta</taxon>
        <taxon>Magnoliopsida</taxon>
        <taxon>eudicotyledons</taxon>
        <taxon>Gunneridae</taxon>
        <taxon>Pentapetalae</taxon>
        <taxon>rosids</taxon>
        <taxon>fabids</taxon>
        <taxon>Cucurbitales</taxon>
        <taxon>Cucurbitaceae</taxon>
        <taxon>Benincaseae</taxon>
        <taxon>Cucumis</taxon>
    </lineage>
</organism>
<evidence type="ECO:0000313" key="3">
    <source>
        <dbReference type="Proteomes" id="UP000321393"/>
    </source>
</evidence>